<organism evidence="3 4">
    <name type="scientific">Serratia silvae</name>
    <dbReference type="NCBI Taxonomy" id="2824122"/>
    <lineage>
        <taxon>Bacteria</taxon>
        <taxon>Pseudomonadati</taxon>
        <taxon>Pseudomonadota</taxon>
        <taxon>Gammaproteobacteria</taxon>
        <taxon>Enterobacterales</taxon>
        <taxon>Yersiniaceae</taxon>
        <taxon>Serratia</taxon>
    </lineage>
</organism>
<dbReference type="PROSITE" id="PS00455">
    <property type="entry name" value="AMP_BINDING"/>
    <property type="match status" value="1"/>
</dbReference>
<accession>A0ABT0K871</accession>
<dbReference type="GO" id="GO:0016874">
    <property type="term" value="F:ligase activity"/>
    <property type="evidence" value="ECO:0007669"/>
    <property type="project" value="UniProtKB-KW"/>
</dbReference>
<keyword evidence="4" id="KW-1185">Reference proteome</keyword>
<dbReference type="InterPro" id="IPR042099">
    <property type="entry name" value="ANL_N_sf"/>
</dbReference>
<feature type="transmembrane region" description="Helical" evidence="1">
    <location>
        <begin position="202"/>
        <end position="222"/>
    </location>
</feature>
<feature type="domain" description="AMP-dependent synthetase/ligase" evidence="2">
    <location>
        <begin position="8"/>
        <end position="260"/>
    </location>
</feature>
<evidence type="ECO:0000259" key="2">
    <source>
        <dbReference type="Pfam" id="PF00501"/>
    </source>
</evidence>
<dbReference type="Pfam" id="PF00501">
    <property type="entry name" value="AMP-binding"/>
    <property type="match status" value="1"/>
</dbReference>
<dbReference type="EMBL" id="JAGQDC010000002">
    <property type="protein sequence ID" value="MCL1028221.1"/>
    <property type="molecule type" value="Genomic_DNA"/>
</dbReference>
<dbReference type="PANTHER" id="PTHR45398">
    <property type="match status" value="1"/>
</dbReference>
<evidence type="ECO:0000313" key="3">
    <source>
        <dbReference type="EMBL" id="MCL1028221.1"/>
    </source>
</evidence>
<proteinExistence type="predicted"/>
<name>A0ABT0K871_9GAMM</name>
<reference evidence="3" key="1">
    <citation type="submission" date="2021-04" db="EMBL/GenBank/DDBJ databases">
        <title>Genome sequence of Serratia sp. arafor3.</title>
        <authorList>
            <person name="Besaury L."/>
        </authorList>
    </citation>
    <scope>NUCLEOTIDE SEQUENCE</scope>
    <source>
        <strain evidence="3">Arafor3</strain>
    </source>
</reference>
<dbReference type="PANTHER" id="PTHR45398:SF1">
    <property type="entry name" value="ENZYME, PUTATIVE (JCVI)-RELATED"/>
    <property type="match status" value="1"/>
</dbReference>
<dbReference type="RefSeq" id="WP_248944493.1">
    <property type="nucleotide sequence ID" value="NZ_CBCSGY010000032.1"/>
</dbReference>
<dbReference type="Proteomes" id="UP001165275">
    <property type="component" value="Unassembled WGS sequence"/>
</dbReference>
<gene>
    <name evidence="3" type="ORF">KAJ71_04070</name>
</gene>
<dbReference type="InterPro" id="IPR020845">
    <property type="entry name" value="AMP-binding_CS"/>
</dbReference>
<keyword evidence="1" id="KW-0472">Membrane</keyword>
<keyword evidence="1" id="KW-1133">Transmembrane helix</keyword>
<dbReference type="InterPro" id="IPR000873">
    <property type="entry name" value="AMP-dep_synth/lig_dom"/>
</dbReference>
<protein>
    <submittedName>
        <fullName evidence="3">Acyl--CoA ligase</fullName>
    </submittedName>
</protein>
<dbReference type="SUPFAM" id="SSF56801">
    <property type="entry name" value="Acetyl-CoA synthetase-like"/>
    <property type="match status" value="1"/>
</dbReference>
<keyword evidence="1" id="KW-0812">Transmembrane</keyword>
<evidence type="ECO:0000313" key="4">
    <source>
        <dbReference type="Proteomes" id="UP001165275"/>
    </source>
</evidence>
<feature type="transmembrane region" description="Helical" evidence="1">
    <location>
        <begin position="168"/>
        <end position="190"/>
    </location>
</feature>
<comment type="caution">
    <text evidence="3">The sequence shown here is derived from an EMBL/GenBank/DDBJ whole genome shotgun (WGS) entry which is preliminary data.</text>
</comment>
<dbReference type="Gene3D" id="3.40.50.12780">
    <property type="entry name" value="N-terminal domain of ligase-like"/>
    <property type="match status" value="1"/>
</dbReference>
<keyword evidence="3" id="KW-0436">Ligase</keyword>
<evidence type="ECO:0000256" key="1">
    <source>
        <dbReference type="SAM" id="Phobius"/>
    </source>
</evidence>
<sequence>MRDPLSTTDYTWGETNARVDALAWQFAALPGSGIGVLLDNSYTCLCLIYGVIRARKALILIDPEWGIAARRAIIKEMALQVLVSANSIDDEFAPLQFVPDLSARSDVAFDDQAASASKMIIFTSGTTGKPKGIVLSQQAMINAYSIGQRCLGTGEHTRAGCFYRVSGLGILGINFLFPLLYGGSVVLLPLHCWADSTYFWHLVNELSITFLYMVPPIVNFMVKEGLPPSERLPLSRLLCVAGSARLDAGLQDAFQHHFAPLACRYA</sequence>